<feature type="compositionally biased region" description="Low complexity" evidence="9">
    <location>
        <begin position="595"/>
        <end position="614"/>
    </location>
</feature>
<sequence length="821" mass="87582">MTLSLQTKSVDLKEYTLAVYKESAAWLRDYVTAIKNGQLHPYTKLERKAREATRNEPWGPTGTILNELAQACWETSNCQIIFAVIQLRLGYPPAKWRNVYKGLTLLEFLLKRGPENCVRMARQDLLGRLADLEGFQYVSGEGKDVGANVRLRAQAVHALVKDERRLREEREAFRSKRQEYSGFSRGDMLSAQGSATALGSTSLRRSASDNGETGSCTNYGASSNAAGEATPQSKLQSSSTRGAGEMKGISMEDNKKQLAALKKLQEQPGNRSCADCSGGGAASRATWASINTGAFICMRCAGIHRGLGVHISKVRSCTLDTWLPEQVAFMARTGNAAANAHFEARLQAGQKPSYYSPELETFIRRKYTGEYAKEGEEWPPAAAFADPTVDEEPAEPTQQPQASSVGSSNQTAARRQSLSVQEKGTTGNSGFAAPPKVLQRAPSAPNLMDFGTPTASGSTGSAPQPASPSDARGSQLSSSHEVGMAEFEKLMAASARPSLLDSHEASSRPAEGAGVMTPERAVESRHMNALGLTPPRSLLSSFSAAAAVGMPRRTASSDFGPPTDFGMAEDAHVFSSHASFSMLHLPESRPGSRGQPVAAAAAHPQALPAQSQQPQAPPVSHESAVGLEAPPRAMQANKDPNRSVSAQEMYFRGEPLPPWIAGAPQCPPPPPGALYSADFSASTQSILNKHMLPMPSAPIAPISRAAPKPYRPPGMPASTAGQHQQQFTPEEEAWYAQAGPASGAGPQQAPLSTRIPAARVQGPKRGASDPSGYVMEDLLAHAVDNMRIKNVDRTQLARRAEQPAPSLLEQKMGVRLGAATG</sequence>
<feature type="compositionally biased region" description="Polar residues" evidence="9">
    <location>
        <begin position="453"/>
        <end position="464"/>
    </location>
</feature>
<feature type="region of interest" description="Disordered" evidence="9">
    <location>
        <begin position="799"/>
        <end position="821"/>
    </location>
</feature>
<feature type="region of interest" description="Disordered" evidence="9">
    <location>
        <begin position="387"/>
        <end position="480"/>
    </location>
</feature>
<dbReference type="InterPro" id="IPR013809">
    <property type="entry name" value="ENTH"/>
</dbReference>
<dbReference type="InterPro" id="IPR037278">
    <property type="entry name" value="ARFGAP/RecO"/>
</dbReference>
<keyword evidence="13" id="KW-1185">Reference proteome</keyword>
<dbReference type="PANTHER" id="PTHR12276">
    <property type="entry name" value="EPSIN/ENT-RELATED"/>
    <property type="match status" value="1"/>
</dbReference>
<dbReference type="FunFam" id="1.10.220.150:FF:000009">
    <property type="entry name" value="stromal membrane-associated protein 1 isoform X1"/>
    <property type="match status" value="1"/>
</dbReference>
<dbReference type="EMBL" id="CAUYUE010000006">
    <property type="protein sequence ID" value="CAK0780049.1"/>
    <property type="molecule type" value="Genomic_DNA"/>
</dbReference>
<dbReference type="CDD" id="cd08204">
    <property type="entry name" value="ArfGap"/>
    <property type="match status" value="1"/>
</dbReference>
<dbReference type="InterPro" id="IPR001164">
    <property type="entry name" value="ArfGAP_dom"/>
</dbReference>
<dbReference type="Proteomes" id="UP001314263">
    <property type="component" value="Unassembled WGS sequence"/>
</dbReference>
<proteinExistence type="inferred from homology"/>
<evidence type="ECO:0000256" key="4">
    <source>
        <dbReference type="ARBA" id="ARBA00022723"/>
    </source>
</evidence>
<dbReference type="Pfam" id="PF01417">
    <property type="entry name" value="ENTH"/>
    <property type="match status" value="1"/>
</dbReference>
<dbReference type="GO" id="GO:0006897">
    <property type="term" value="P:endocytosis"/>
    <property type="evidence" value="ECO:0007669"/>
    <property type="project" value="TreeGrafter"/>
</dbReference>
<dbReference type="Pfam" id="PF01412">
    <property type="entry name" value="ArfGap"/>
    <property type="match status" value="1"/>
</dbReference>
<comment type="caution">
    <text evidence="12">The sequence shown here is derived from an EMBL/GenBank/DDBJ whole genome shotgun (WGS) entry which is preliminary data.</text>
</comment>
<reference evidence="12 13" key="1">
    <citation type="submission" date="2023-10" db="EMBL/GenBank/DDBJ databases">
        <authorList>
            <person name="Maclean D."/>
            <person name="Macfadyen A."/>
        </authorList>
    </citation>
    <scope>NUCLEOTIDE SEQUENCE [LARGE SCALE GENOMIC DNA]</scope>
</reference>
<dbReference type="GO" id="GO:0005096">
    <property type="term" value="F:GTPase activator activity"/>
    <property type="evidence" value="ECO:0007669"/>
    <property type="project" value="UniProtKB-KW"/>
</dbReference>
<evidence type="ECO:0000259" key="11">
    <source>
        <dbReference type="PROSITE" id="PS50942"/>
    </source>
</evidence>
<evidence type="ECO:0000256" key="5">
    <source>
        <dbReference type="ARBA" id="ARBA00022771"/>
    </source>
</evidence>
<feature type="compositionally biased region" description="Polar residues" evidence="9">
    <location>
        <begin position="719"/>
        <end position="728"/>
    </location>
</feature>
<dbReference type="GO" id="GO:0005543">
    <property type="term" value="F:phospholipid binding"/>
    <property type="evidence" value="ECO:0007669"/>
    <property type="project" value="TreeGrafter"/>
</dbReference>
<organism evidence="12 13">
    <name type="scientific">Coccomyxa viridis</name>
    <dbReference type="NCBI Taxonomy" id="1274662"/>
    <lineage>
        <taxon>Eukaryota</taxon>
        <taxon>Viridiplantae</taxon>
        <taxon>Chlorophyta</taxon>
        <taxon>core chlorophytes</taxon>
        <taxon>Trebouxiophyceae</taxon>
        <taxon>Trebouxiophyceae incertae sedis</taxon>
        <taxon>Coccomyxaceae</taxon>
        <taxon>Coccomyxa</taxon>
    </lineage>
</organism>
<dbReference type="Gene3D" id="1.10.220.150">
    <property type="entry name" value="Arf GTPase activating protein"/>
    <property type="match status" value="1"/>
</dbReference>
<keyword evidence="7" id="KW-0968">Cytoplasmic vesicle</keyword>
<dbReference type="CDD" id="cd03571">
    <property type="entry name" value="ENTH"/>
    <property type="match status" value="1"/>
</dbReference>
<evidence type="ECO:0000313" key="13">
    <source>
        <dbReference type="Proteomes" id="UP001314263"/>
    </source>
</evidence>
<name>A0AAV1I6S4_9CHLO</name>
<feature type="domain" description="ENTH" evidence="11">
    <location>
        <begin position="37"/>
        <end position="170"/>
    </location>
</feature>
<keyword evidence="5 8" id="KW-0863">Zinc-finger</keyword>
<dbReference type="GO" id="GO:0005886">
    <property type="term" value="C:plasma membrane"/>
    <property type="evidence" value="ECO:0007669"/>
    <property type="project" value="TreeGrafter"/>
</dbReference>
<evidence type="ECO:0000256" key="2">
    <source>
        <dbReference type="ARBA" id="ARBA00010130"/>
    </source>
</evidence>
<evidence type="ECO:0000256" key="9">
    <source>
        <dbReference type="SAM" id="MobiDB-lite"/>
    </source>
</evidence>
<dbReference type="SMART" id="SM00273">
    <property type="entry name" value="ENTH"/>
    <property type="match status" value="1"/>
</dbReference>
<dbReference type="InterPro" id="IPR038508">
    <property type="entry name" value="ArfGAP_dom_sf"/>
</dbReference>
<keyword evidence="6" id="KW-0862">Zinc</keyword>
<dbReference type="AlphaFoldDB" id="A0AAV1I6S4"/>
<feature type="compositionally biased region" description="Polar residues" evidence="9">
    <location>
        <begin position="194"/>
        <end position="241"/>
    </location>
</feature>
<keyword evidence="3" id="KW-0343">GTPase activation</keyword>
<dbReference type="PANTHER" id="PTHR12276:SF45">
    <property type="entry name" value="CLATHRIN INTERACTOR 1"/>
    <property type="match status" value="1"/>
</dbReference>
<comment type="similarity">
    <text evidence="2">Belongs to the epsin family.</text>
</comment>
<comment type="subcellular location">
    <subcellularLocation>
        <location evidence="1">Cytoplasmic vesicle</location>
        <location evidence="1">Clathrin-coated vesicle</location>
    </subcellularLocation>
</comment>
<evidence type="ECO:0000259" key="10">
    <source>
        <dbReference type="PROSITE" id="PS50115"/>
    </source>
</evidence>
<dbReference type="GO" id="GO:0008270">
    <property type="term" value="F:zinc ion binding"/>
    <property type="evidence" value="ECO:0007669"/>
    <property type="project" value="UniProtKB-KW"/>
</dbReference>
<dbReference type="GO" id="GO:0030276">
    <property type="term" value="F:clathrin binding"/>
    <property type="evidence" value="ECO:0007669"/>
    <property type="project" value="TreeGrafter"/>
</dbReference>
<keyword evidence="4" id="KW-0479">Metal-binding</keyword>
<dbReference type="Gene3D" id="1.25.40.90">
    <property type="match status" value="1"/>
</dbReference>
<dbReference type="GO" id="GO:0030125">
    <property type="term" value="C:clathrin vesicle coat"/>
    <property type="evidence" value="ECO:0007669"/>
    <property type="project" value="TreeGrafter"/>
</dbReference>
<dbReference type="InterPro" id="IPR008942">
    <property type="entry name" value="ENTH_VHS"/>
</dbReference>
<evidence type="ECO:0000256" key="8">
    <source>
        <dbReference type="PROSITE-ProRule" id="PRU00288"/>
    </source>
</evidence>
<dbReference type="SUPFAM" id="SSF48464">
    <property type="entry name" value="ENTH/VHS domain"/>
    <property type="match status" value="1"/>
</dbReference>
<dbReference type="GO" id="GO:0005768">
    <property type="term" value="C:endosome"/>
    <property type="evidence" value="ECO:0007669"/>
    <property type="project" value="TreeGrafter"/>
</dbReference>
<protein>
    <submittedName>
        <fullName evidence="12">Uncharacterized protein</fullName>
    </submittedName>
</protein>
<feature type="region of interest" description="Disordered" evidence="9">
    <location>
        <begin position="194"/>
        <end position="246"/>
    </location>
</feature>
<feature type="domain" description="Arf-GAP" evidence="10">
    <location>
        <begin position="255"/>
        <end position="367"/>
    </location>
</feature>
<dbReference type="PRINTS" id="PR00405">
    <property type="entry name" value="REVINTRACTNG"/>
</dbReference>
<accession>A0AAV1I6S4</accession>
<feature type="region of interest" description="Disordered" evidence="9">
    <location>
        <begin position="584"/>
        <end position="624"/>
    </location>
</feature>
<feature type="compositionally biased region" description="Low complexity" evidence="9">
    <location>
        <begin position="736"/>
        <end position="750"/>
    </location>
</feature>
<evidence type="ECO:0000256" key="6">
    <source>
        <dbReference type="ARBA" id="ARBA00022833"/>
    </source>
</evidence>
<evidence type="ECO:0000256" key="3">
    <source>
        <dbReference type="ARBA" id="ARBA00022468"/>
    </source>
</evidence>
<feature type="region of interest" description="Disordered" evidence="9">
    <location>
        <begin position="703"/>
        <end position="772"/>
    </location>
</feature>
<feature type="region of interest" description="Disordered" evidence="9">
    <location>
        <begin position="495"/>
        <end position="521"/>
    </location>
</feature>
<evidence type="ECO:0000256" key="1">
    <source>
        <dbReference type="ARBA" id="ARBA00004132"/>
    </source>
</evidence>
<gene>
    <name evidence="12" type="ORF">CVIRNUC_004923</name>
</gene>
<dbReference type="PROSITE" id="PS50942">
    <property type="entry name" value="ENTH"/>
    <property type="match status" value="1"/>
</dbReference>
<dbReference type="SUPFAM" id="SSF57863">
    <property type="entry name" value="ArfGap/RecO-like zinc finger"/>
    <property type="match status" value="1"/>
</dbReference>
<dbReference type="PROSITE" id="PS50115">
    <property type="entry name" value="ARFGAP"/>
    <property type="match status" value="1"/>
</dbReference>
<dbReference type="FunFam" id="1.25.40.90:FF:000006">
    <property type="entry name" value="Clathrin interactor 1"/>
    <property type="match status" value="1"/>
</dbReference>
<evidence type="ECO:0000256" key="7">
    <source>
        <dbReference type="ARBA" id="ARBA00023329"/>
    </source>
</evidence>
<evidence type="ECO:0000313" key="12">
    <source>
        <dbReference type="EMBL" id="CAK0780049.1"/>
    </source>
</evidence>
<dbReference type="SMART" id="SM00105">
    <property type="entry name" value="ArfGap"/>
    <property type="match status" value="1"/>
</dbReference>
<feature type="compositionally biased region" description="Polar residues" evidence="9">
    <location>
        <begin position="396"/>
        <end position="429"/>
    </location>
</feature>